<dbReference type="SUPFAM" id="SSF56425">
    <property type="entry name" value="Succinate dehydrogenase/fumarate reductase flavoprotein, catalytic domain"/>
    <property type="match status" value="1"/>
</dbReference>
<dbReference type="InterPro" id="IPR036188">
    <property type="entry name" value="FAD/NAD-bd_sf"/>
</dbReference>
<dbReference type="Gene3D" id="3.90.700.10">
    <property type="entry name" value="Succinate dehydrogenase/fumarate reductase flavoprotein, catalytic domain"/>
    <property type="match status" value="1"/>
</dbReference>
<gene>
    <name evidence="6" type="ORF">GGD88_003207</name>
</gene>
<reference evidence="6 7" key="1">
    <citation type="submission" date="2020-08" db="EMBL/GenBank/DDBJ databases">
        <title>Genome sequencing of Purple Non-Sulfur Bacteria from various extreme environments.</title>
        <authorList>
            <person name="Mayer M."/>
        </authorList>
    </citation>
    <scope>NUCLEOTIDE SEQUENCE [LARGE SCALE GENOMIC DNA]</scope>
    <source>
        <strain evidence="6 7">JA135</strain>
    </source>
</reference>
<dbReference type="Proteomes" id="UP000555728">
    <property type="component" value="Unassembled WGS sequence"/>
</dbReference>
<dbReference type="Pfam" id="PF00890">
    <property type="entry name" value="FAD_binding_2"/>
    <property type="match status" value="1"/>
</dbReference>
<dbReference type="Gene3D" id="3.50.50.60">
    <property type="entry name" value="FAD/NAD(P)-binding domain"/>
    <property type="match status" value="1"/>
</dbReference>
<accession>A0A7W6WM19</accession>
<dbReference type="RefSeq" id="WP_184437214.1">
    <property type="nucleotide sequence ID" value="NZ_JACIGI010000037.1"/>
</dbReference>
<dbReference type="EMBL" id="JACIGI010000037">
    <property type="protein sequence ID" value="MBB4287459.1"/>
    <property type="molecule type" value="Genomic_DNA"/>
</dbReference>
<keyword evidence="7" id="KW-1185">Reference proteome</keyword>
<organism evidence="6 7">
    <name type="scientific">Roseospira goensis</name>
    <dbReference type="NCBI Taxonomy" id="391922"/>
    <lineage>
        <taxon>Bacteria</taxon>
        <taxon>Pseudomonadati</taxon>
        <taxon>Pseudomonadota</taxon>
        <taxon>Alphaproteobacteria</taxon>
        <taxon>Rhodospirillales</taxon>
        <taxon>Rhodospirillaceae</taxon>
        <taxon>Roseospira</taxon>
    </lineage>
</organism>
<evidence type="ECO:0000256" key="1">
    <source>
        <dbReference type="ARBA" id="ARBA00001974"/>
    </source>
</evidence>
<keyword evidence="3" id="KW-0274">FAD</keyword>
<sequence>MPVVDAPADAAFEAHVPLLIVGGGACGLVAALAAQEAGADVAVLERDALPRGSTAMSSGLIPAAGSRFQAARGIDDTPALLAADIQRKASHQADPAIVETLAARSGPVIEWLADAHGVPFSVVEGFLYPGHSRMRMHATPRRTGTELMDCLLSALEATDAALLTEATVRDLHVDADRRVRGVTVARPDGARETIGCEALVLACNGYGGAPDLVARHLPALRDALYHGHEGNQGDALRWGEAMGASLRDLGACQGHGNLATPHQTLISWAVMMRGGVQINAAGRRFSNEHGGYSEQAAKVLAQPGGTVWAVFDDRIHDAALEFEDYRDAVATGAVRPFDSAAAMAAGLDLPADALAETLAEMDRLAESGGVDSFGRTFDAETRLVPPYRAVRVTGALFHTQGGLEVDPSGRVLDPAGTPFPNLFAAGGAARGVSGAGDSGYLSGNGLLSAVVLGAIAGQAGARLVAVSNRRA</sequence>
<dbReference type="AlphaFoldDB" id="A0A7W6WM19"/>
<dbReference type="InterPro" id="IPR027477">
    <property type="entry name" value="Succ_DH/fumarate_Rdtase_cat_sf"/>
</dbReference>
<dbReference type="EC" id="1.3.5.4" evidence="6"/>
<evidence type="ECO:0000259" key="5">
    <source>
        <dbReference type="Pfam" id="PF00890"/>
    </source>
</evidence>
<evidence type="ECO:0000313" key="6">
    <source>
        <dbReference type="EMBL" id="MBB4287459.1"/>
    </source>
</evidence>
<dbReference type="PANTHER" id="PTHR43400:SF7">
    <property type="entry name" value="FAD-DEPENDENT OXIDOREDUCTASE 2 FAD BINDING DOMAIN-CONTAINING PROTEIN"/>
    <property type="match status" value="1"/>
</dbReference>
<dbReference type="PANTHER" id="PTHR43400">
    <property type="entry name" value="FUMARATE REDUCTASE"/>
    <property type="match status" value="1"/>
</dbReference>
<dbReference type="GO" id="GO:0016491">
    <property type="term" value="F:oxidoreductase activity"/>
    <property type="evidence" value="ECO:0007669"/>
    <property type="project" value="UniProtKB-KW"/>
</dbReference>
<dbReference type="InterPro" id="IPR050315">
    <property type="entry name" value="FAD-oxidoreductase_2"/>
</dbReference>
<protein>
    <submittedName>
        <fullName evidence="6">Fumarate reductase flavoprotein subunit</fullName>
        <ecNumber evidence="6">1.3.5.4</ecNumber>
    </submittedName>
</protein>
<name>A0A7W6WM19_9PROT</name>
<evidence type="ECO:0000256" key="4">
    <source>
        <dbReference type="ARBA" id="ARBA00023002"/>
    </source>
</evidence>
<dbReference type="InterPro" id="IPR003953">
    <property type="entry name" value="FAD-dep_OxRdtase_2_FAD-bd"/>
</dbReference>
<proteinExistence type="predicted"/>
<comment type="cofactor">
    <cofactor evidence="1">
        <name>FAD</name>
        <dbReference type="ChEBI" id="CHEBI:57692"/>
    </cofactor>
</comment>
<evidence type="ECO:0000313" key="7">
    <source>
        <dbReference type="Proteomes" id="UP000555728"/>
    </source>
</evidence>
<comment type="caution">
    <text evidence="6">The sequence shown here is derived from an EMBL/GenBank/DDBJ whole genome shotgun (WGS) entry which is preliminary data.</text>
</comment>
<keyword evidence="2" id="KW-0285">Flavoprotein</keyword>
<feature type="domain" description="FAD-dependent oxidoreductase 2 FAD-binding" evidence="5">
    <location>
        <begin position="19"/>
        <end position="435"/>
    </location>
</feature>
<dbReference type="SUPFAM" id="SSF51905">
    <property type="entry name" value="FAD/NAD(P)-binding domain"/>
    <property type="match status" value="1"/>
</dbReference>
<evidence type="ECO:0000256" key="3">
    <source>
        <dbReference type="ARBA" id="ARBA00022827"/>
    </source>
</evidence>
<keyword evidence="4 6" id="KW-0560">Oxidoreductase</keyword>
<evidence type="ECO:0000256" key="2">
    <source>
        <dbReference type="ARBA" id="ARBA00022630"/>
    </source>
</evidence>